<name>A0A8S3TRU4_MYTED</name>
<reference evidence="3" key="1">
    <citation type="submission" date="2021-03" db="EMBL/GenBank/DDBJ databases">
        <authorList>
            <person name="Bekaert M."/>
        </authorList>
    </citation>
    <scope>NUCLEOTIDE SEQUENCE</scope>
</reference>
<sequence length="342" mass="39100">MKYECQQDSTACRDNTVENSSSKAQNLCLDNIKQITSNLFCVNNSQYLEEFNNRLVVLVKETEMEAPHQNGLRLDLPATKRRPYVEISDTRSRSTTPEVHSSDGERPIRGRGNRRRTARGRNRARGGRGRGRRGHNRALQGQPEPLNRAEVAAQARAERDRQMQERIDGLSEDQMKFAIMATYREQPSFLFRVLEAVNQEFTASETTPEPDPEPTPTPSVGIPTWCRCSNCREMPSEVEKDVANQIPQNCHSTLHDFHNVVLDPLVLEVAMRYRNDMIAQPPDQDYNRSHRHTAYRQYVLWIHGYLGAGNRQVIPSCCVWAIRNRFPDPSGQYVGFIGGRFG</sequence>
<evidence type="ECO:0000256" key="1">
    <source>
        <dbReference type="SAM" id="MobiDB-lite"/>
    </source>
</evidence>
<gene>
    <name evidence="3" type="ORF">MEDL_48782</name>
</gene>
<accession>A0A8S3TRU4</accession>
<keyword evidence="4" id="KW-1185">Reference proteome</keyword>
<feature type="domain" description="P2X purinoreceptor 7 intracellular" evidence="2">
    <location>
        <begin position="201"/>
        <end position="336"/>
    </location>
</feature>
<dbReference type="PANTHER" id="PTHR36981:SF3">
    <property type="entry name" value="UBIQUITIN-LIKE PROTEASE FAMILY PROFILE DOMAIN-CONTAINING PROTEIN"/>
    <property type="match status" value="1"/>
</dbReference>
<dbReference type="Pfam" id="PF20478">
    <property type="entry name" value="P2RX7_C"/>
    <property type="match status" value="1"/>
</dbReference>
<dbReference type="EMBL" id="CAJPWZ010002346">
    <property type="protein sequence ID" value="CAG2236262.1"/>
    <property type="molecule type" value="Genomic_DNA"/>
</dbReference>
<feature type="region of interest" description="Disordered" evidence="1">
    <location>
        <begin position="83"/>
        <end position="159"/>
    </location>
</feature>
<comment type="caution">
    <text evidence="3">The sequence shown here is derived from an EMBL/GenBank/DDBJ whole genome shotgun (WGS) entry which is preliminary data.</text>
</comment>
<evidence type="ECO:0000313" key="3">
    <source>
        <dbReference type="EMBL" id="CAG2236262.1"/>
    </source>
</evidence>
<evidence type="ECO:0000259" key="2">
    <source>
        <dbReference type="Pfam" id="PF20478"/>
    </source>
</evidence>
<dbReference type="AlphaFoldDB" id="A0A8S3TRU4"/>
<protein>
    <recommendedName>
        <fullName evidence="2">P2X purinoreceptor 7 intracellular domain-containing protein</fullName>
    </recommendedName>
</protein>
<organism evidence="3 4">
    <name type="scientific">Mytilus edulis</name>
    <name type="common">Blue mussel</name>
    <dbReference type="NCBI Taxonomy" id="6550"/>
    <lineage>
        <taxon>Eukaryota</taxon>
        <taxon>Metazoa</taxon>
        <taxon>Spiralia</taxon>
        <taxon>Lophotrochozoa</taxon>
        <taxon>Mollusca</taxon>
        <taxon>Bivalvia</taxon>
        <taxon>Autobranchia</taxon>
        <taxon>Pteriomorphia</taxon>
        <taxon>Mytilida</taxon>
        <taxon>Mytiloidea</taxon>
        <taxon>Mytilidae</taxon>
        <taxon>Mytilinae</taxon>
        <taxon>Mytilus</taxon>
    </lineage>
</organism>
<feature type="compositionally biased region" description="Basic residues" evidence="1">
    <location>
        <begin position="109"/>
        <end position="136"/>
    </location>
</feature>
<dbReference type="InterPro" id="IPR046815">
    <property type="entry name" value="P2RX7_C"/>
</dbReference>
<dbReference type="Proteomes" id="UP000683360">
    <property type="component" value="Unassembled WGS sequence"/>
</dbReference>
<proteinExistence type="predicted"/>
<dbReference type="OrthoDB" id="10068685at2759"/>
<dbReference type="PANTHER" id="PTHR36981">
    <property type="entry name" value="ZGC:195170"/>
    <property type="match status" value="1"/>
</dbReference>
<evidence type="ECO:0000313" key="4">
    <source>
        <dbReference type="Proteomes" id="UP000683360"/>
    </source>
</evidence>